<gene>
    <name evidence="1" type="ORF">DSCO28_52750</name>
</gene>
<protein>
    <submittedName>
        <fullName evidence="1">Uncharacterized protein</fullName>
    </submittedName>
</protein>
<name>A0A5K7ZWS3_9BACT</name>
<evidence type="ECO:0000313" key="1">
    <source>
        <dbReference type="EMBL" id="BBO84709.1"/>
    </source>
</evidence>
<dbReference type="EMBL" id="AP021876">
    <property type="protein sequence ID" value="BBO84709.1"/>
    <property type="molecule type" value="Genomic_DNA"/>
</dbReference>
<organism evidence="1 2">
    <name type="scientific">Desulfosarcina ovata subsp. sediminis</name>
    <dbReference type="NCBI Taxonomy" id="885957"/>
    <lineage>
        <taxon>Bacteria</taxon>
        <taxon>Pseudomonadati</taxon>
        <taxon>Thermodesulfobacteriota</taxon>
        <taxon>Desulfobacteria</taxon>
        <taxon>Desulfobacterales</taxon>
        <taxon>Desulfosarcinaceae</taxon>
        <taxon>Desulfosarcina</taxon>
    </lineage>
</organism>
<dbReference type="Proteomes" id="UP000425960">
    <property type="component" value="Chromosome"/>
</dbReference>
<dbReference type="AlphaFoldDB" id="A0A5K7ZWS3"/>
<proteinExistence type="predicted"/>
<accession>A0A5K7ZWS3</accession>
<reference evidence="1 2" key="1">
    <citation type="submission" date="2019-11" db="EMBL/GenBank/DDBJ databases">
        <title>Comparative genomics of hydrocarbon-degrading Desulfosarcina strains.</title>
        <authorList>
            <person name="Watanabe M."/>
            <person name="Kojima H."/>
            <person name="Fukui M."/>
        </authorList>
    </citation>
    <scope>NUCLEOTIDE SEQUENCE [LARGE SCALE GENOMIC DNA]</scope>
    <source>
        <strain evidence="1 2">28bB2T</strain>
    </source>
</reference>
<sequence length="186" mass="20639">MNDPGCDCGPVLPAAIIDASSAILLFKAELIADCCAMLQLFMTRSVFKEVTVPDRPGADGLRRLVGRRSGFRLLGDPMGALPARACADLQRLHQGERDTLHHYLNGRGRFVIIDDGKAVKVCRRQGIFHINALLCPRLLFFCGRLPEDRMHRHFARLAALGRYARPVMAWAAACSRSDLAYFMDGQ</sequence>
<evidence type="ECO:0000313" key="2">
    <source>
        <dbReference type="Proteomes" id="UP000425960"/>
    </source>
</evidence>
<dbReference type="RefSeq" id="WP_155312157.1">
    <property type="nucleotide sequence ID" value="NZ_AP021876.1"/>
</dbReference>
<dbReference type="KEGG" id="dov:DSCO28_52750"/>